<gene>
    <name evidence="3" type="ORF">ESZ26_11760</name>
    <name evidence="4" type="ORF">ESZ27_08995</name>
</gene>
<feature type="signal peptide" evidence="1">
    <location>
        <begin position="1"/>
        <end position="27"/>
    </location>
</feature>
<feature type="domain" description="Dystroglycan-type cadherin-like" evidence="2">
    <location>
        <begin position="139"/>
        <end position="231"/>
    </location>
</feature>
<protein>
    <recommendedName>
        <fullName evidence="2">Dystroglycan-type cadherin-like domain-containing protein</fullName>
    </recommendedName>
</protein>
<dbReference type="GO" id="GO:0005509">
    <property type="term" value="F:calcium ion binding"/>
    <property type="evidence" value="ECO:0007669"/>
    <property type="project" value="InterPro"/>
</dbReference>
<dbReference type="EMBL" id="VOLQ01000014">
    <property type="protein sequence ID" value="TWX67413.1"/>
    <property type="molecule type" value="Genomic_DNA"/>
</dbReference>
<proteinExistence type="predicted"/>
<evidence type="ECO:0000313" key="4">
    <source>
        <dbReference type="EMBL" id="TWX67413.1"/>
    </source>
</evidence>
<evidence type="ECO:0000256" key="1">
    <source>
        <dbReference type="SAM" id="SignalP"/>
    </source>
</evidence>
<keyword evidence="5" id="KW-1185">Reference proteome</keyword>
<reference evidence="4 6" key="1">
    <citation type="submission" date="2019-07" db="EMBL/GenBank/DDBJ databases">
        <title>Genomes of sea-ice associated Colwellia species.</title>
        <authorList>
            <person name="Bowman J.P."/>
        </authorList>
    </citation>
    <scope>NUCLEOTIDE SEQUENCE [LARGE SCALE GENOMIC DNA]</scope>
    <source>
        <strain evidence="3 5">ACAM 607</strain>
        <strain evidence="4 6">IC036</strain>
    </source>
</reference>
<dbReference type="Pfam" id="PF05345">
    <property type="entry name" value="He_PIG"/>
    <property type="match status" value="2"/>
</dbReference>
<feature type="chain" id="PRO_5022767274" description="Dystroglycan-type cadherin-like domain-containing protein" evidence="1">
    <location>
        <begin position="28"/>
        <end position="720"/>
    </location>
</feature>
<sequence length="720" mass="75304">MTNIKNKKSFNKNIIVLSLGLALSACGGSSSDTKVVDVIEVSNSAPTISSTAVTTIESGSTYSYSLVAGDADGDTLTMSATNLPAWLTFDSATGSLTGTPADSDAGDTAITLTVSDGTDEITQSFTVSVTVPVPANNAAVITSAGITGATVGQAYSYTLMATDADNDTLAMSATIPGALSWLTFDDATGILSGTPASGDVAATEITLTVNDGSVDTMQKFTITVVAEEVVVTRNMIAFEGAAETYAFNNFDGGMSTVMANPQATGINTSSQVVEMQKLAGQHWGGSTLTLPTALTLAAEDNTFTMKVWSARAVPVLFKLEGINKEISVDHAGTGWEDLSYDFADDVTGAVDSVTVIFDLGTMGDAEGNAADWTFYYDEITTPAAAEKEVVGDGSTSITDFEAAPENYTFSDFDGGAAVVLANPDATGINTSAQVGQMTKSAGQTWGGSTMTLATPAAIPANSMVIMKVWASRAVPVLVKFDDMDAERTANHTGSGWEELSFDFTGATSTSETRLTLIFDNGVMGDAASDAANWTFYFDDFTTPTAEEVSEGNFVAVGTPYDFEATGLGSDFVWAVFENDDNPALEFVGNPASSTVNDSATVAMFTARMAGQPWAGTETTAANTTPFTMDATNSIVKVMVYKSVISDVALKFSVGAAAQAEIKVPNTKINEWEELTFDFSSRIGMAETINIDSVIVFPEFTDGRAADTVSYFDNITFGHNE</sequence>
<dbReference type="SUPFAM" id="SSF49313">
    <property type="entry name" value="Cadherin-like"/>
    <property type="match status" value="2"/>
</dbReference>
<dbReference type="RefSeq" id="WP_146799708.1">
    <property type="nucleotide sequence ID" value="NZ_VOLP01000014.1"/>
</dbReference>
<dbReference type="SMART" id="SM00736">
    <property type="entry name" value="CADG"/>
    <property type="match status" value="2"/>
</dbReference>
<dbReference type="InterPro" id="IPR006644">
    <property type="entry name" value="Cadg"/>
</dbReference>
<dbReference type="PROSITE" id="PS51257">
    <property type="entry name" value="PROKAR_LIPOPROTEIN"/>
    <property type="match status" value="1"/>
</dbReference>
<dbReference type="Proteomes" id="UP000321917">
    <property type="component" value="Unassembled WGS sequence"/>
</dbReference>
<comment type="caution">
    <text evidence="4">The sequence shown here is derived from an EMBL/GenBank/DDBJ whole genome shotgun (WGS) entry which is preliminary data.</text>
</comment>
<organism evidence="4 6">
    <name type="scientific">Colwellia hornerae</name>
    <dbReference type="NCBI Taxonomy" id="89402"/>
    <lineage>
        <taxon>Bacteria</taxon>
        <taxon>Pseudomonadati</taxon>
        <taxon>Pseudomonadota</taxon>
        <taxon>Gammaproteobacteria</taxon>
        <taxon>Alteromonadales</taxon>
        <taxon>Colwelliaceae</taxon>
        <taxon>Colwellia</taxon>
    </lineage>
</organism>
<dbReference type="InterPro" id="IPR015919">
    <property type="entry name" value="Cadherin-like_sf"/>
</dbReference>
<evidence type="ECO:0000313" key="3">
    <source>
        <dbReference type="EMBL" id="TWX58361.1"/>
    </source>
</evidence>
<dbReference type="EMBL" id="VOLR01000015">
    <property type="protein sequence ID" value="TWX58361.1"/>
    <property type="molecule type" value="Genomic_DNA"/>
</dbReference>
<name>A0A5C6QFB7_9GAMM</name>
<keyword evidence="1" id="KW-0732">Signal</keyword>
<evidence type="ECO:0000259" key="2">
    <source>
        <dbReference type="SMART" id="SM00736"/>
    </source>
</evidence>
<dbReference type="GO" id="GO:0016020">
    <property type="term" value="C:membrane"/>
    <property type="evidence" value="ECO:0007669"/>
    <property type="project" value="InterPro"/>
</dbReference>
<dbReference type="OrthoDB" id="9809583at2"/>
<feature type="domain" description="Dystroglycan-type cadherin-like" evidence="2">
    <location>
        <begin position="46"/>
        <end position="136"/>
    </location>
</feature>
<dbReference type="AlphaFoldDB" id="A0A5C6QFB7"/>
<dbReference type="Gene3D" id="2.60.40.10">
    <property type="entry name" value="Immunoglobulins"/>
    <property type="match status" value="2"/>
</dbReference>
<evidence type="ECO:0000313" key="5">
    <source>
        <dbReference type="Proteomes" id="UP000321525"/>
    </source>
</evidence>
<dbReference type="InterPro" id="IPR013783">
    <property type="entry name" value="Ig-like_fold"/>
</dbReference>
<evidence type="ECO:0000313" key="6">
    <source>
        <dbReference type="Proteomes" id="UP000321917"/>
    </source>
</evidence>
<accession>A0A5C6QFB7</accession>
<dbReference type="Proteomes" id="UP000321525">
    <property type="component" value="Unassembled WGS sequence"/>
</dbReference>